<dbReference type="Pfam" id="PF13962">
    <property type="entry name" value="PGG"/>
    <property type="match status" value="1"/>
</dbReference>
<feature type="transmembrane region" description="Helical" evidence="1">
    <location>
        <begin position="293"/>
        <end position="315"/>
    </location>
</feature>
<evidence type="ECO:0000259" key="2">
    <source>
        <dbReference type="Pfam" id="PF13962"/>
    </source>
</evidence>
<feature type="transmembrane region" description="Helical" evidence="1">
    <location>
        <begin position="206"/>
        <end position="226"/>
    </location>
</feature>
<feature type="transmembrane region" description="Helical" evidence="1">
    <location>
        <begin position="321"/>
        <end position="346"/>
    </location>
</feature>
<accession>A0A834H9S2</accession>
<proteinExistence type="predicted"/>
<keyword evidence="1" id="KW-0472">Membrane</keyword>
<sequence>MLLHSQNVDDFTVPHIKYIREKKLRHHHALELLKVLCTEIAKLKLSKVVSIFKPAMQEATRMGIPEIVEQIVLSYPAAIYFWNPDSKRFIFQEAILWRRERVFNLMYQMDVGAHLKRLIYLKDRWLNYGLHLAALLEREQQINLKASVPVAVLQMQRELQWFKEVDILTPPCYKEERNEDGMTPTEVFSNTHQDLIKEAEHWMKDTATSCTIVAALIATMVFTAAITVPGGNNPDNGHPVLSKQKAFIIFGISDAVALFSSITSALMFLLILTSRYAEEDFLHTLPSRLIIGLTSLFLSILSTMVASVAILYLVFGDNKAWILIPIIALASIPATLFGALQFPLLVEMIQSTYGRGIFSEKSDHAPIG</sequence>
<organism evidence="3 4">
    <name type="scientific">Rhododendron simsii</name>
    <name type="common">Sims's rhododendron</name>
    <dbReference type="NCBI Taxonomy" id="118357"/>
    <lineage>
        <taxon>Eukaryota</taxon>
        <taxon>Viridiplantae</taxon>
        <taxon>Streptophyta</taxon>
        <taxon>Embryophyta</taxon>
        <taxon>Tracheophyta</taxon>
        <taxon>Spermatophyta</taxon>
        <taxon>Magnoliopsida</taxon>
        <taxon>eudicotyledons</taxon>
        <taxon>Gunneridae</taxon>
        <taxon>Pentapetalae</taxon>
        <taxon>asterids</taxon>
        <taxon>Ericales</taxon>
        <taxon>Ericaceae</taxon>
        <taxon>Ericoideae</taxon>
        <taxon>Rhodoreae</taxon>
        <taxon>Rhododendron</taxon>
    </lineage>
</organism>
<keyword evidence="1" id="KW-0812">Transmembrane</keyword>
<dbReference type="AlphaFoldDB" id="A0A834H9S2"/>
<name>A0A834H9S2_RHOSS</name>
<keyword evidence="1" id="KW-1133">Transmembrane helix</keyword>
<keyword evidence="4" id="KW-1185">Reference proteome</keyword>
<gene>
    <name evidence="3" type="ORF">RHSIM_Rhsim03G0103000</name>
</gene>
<evidence type="ECO:0000313" key="3">
    <source>
        <dbReference type="EMBL" id="KAF7149118.1"/>
    </source>
</evidence>
<feature type="transmembrane region" description="Helical" evidence="1">
    <location>
        <begin position="246"/>
        <end position="272"/>
    </location>
</feature>
<dbReference type="EMBL" id="WJXA01000003">
    <property type="protein sequence ID" value="KAF7149118.1"/>
    <property type="molecule type" value="Genomic_DNA"/>
</dbReference>
<feature type="domain" description="PGG" evidence="2">
    <location>
        <begin position="201"/>
        <end position="314"/>
    </location>
</feature>
<evidence type="ECO:0000313" key="4">
    <source>
        <dbReference type="Proteomes" id="UP000626092"/>
    </source>
</evidence>
<dbReference type="InterPro" id="IPR026961">
    <property type="entry name" value="PGG_dom"/>
</dbReference>
<dbReference type="GO" id="GO:0016020">
    <property type="term" value="C:membrane"/>
    <property type="evidence" value="ECO:0007669"/>
    <property type="project" value="TreeGrafter"/>
</dbReference>
<dbReference type="PANTHER" id="PTHR24177:SF292">
    <property type="entry name" value="ANKYRIN REPEAT FAMILY PROTEIN-RELATED"/>
    <property type="match status" value="1"/>
</dbReference>
<reference evidence="3" key="1">
    <citation type="submission" date="2019-11" db="EMBL/GenBank/DDBJ databases">
        <authorList>
            <person name="Liu Y."/>
            <person name="Hou J."/>
            <person name="Li T.-Q."/>
            <person name="Guan C.-H."/>
            <person name="Wu X."/>
            <person name="Wu H.-Z."/>
            <person name="Ling F."/>
            <person name="Zhang R."/>
            <person name="Shi X.-G."/>
            <person name="Ren J.-P."/>
            <person name="Chen E.-F."/>
            <person name="Sun J.-M."/>
        </authorList>
    </citation>
    <scope>NUCLEOTIDE SEQUENCE</scope>
    <source>
        <strain evidence="3">Adult_tree_wgs_1</strain>
        <tissue evidence="3">Leaves</tissue>
    </source>
</reference>
<dbReference type="Proteomes" id="UP000626092">
    <property type="component" value="Unassembled WGS sequence"/>
</dbReference>
<dbReference type="OrthoDB" id="1652385at2759"/>
<protein>
    <recommendedName>
        <fullName evidence="2">PGG domain-containing protein</fullName>
    </recommendedName>
</protein>
<comment type="caution">
    <text evidence="3">The sequence shown here is derived from an EMBL/GenBank/DDBJ whole genome shotgun (WGS) entry which is preliminary data.</text>
</comment>
<evidence type="ECO:0000256" key="1">
    <source>
        <dbReference type="SAM" id="Phobius"/>
    </source>
</evidence>
<dbReference type="PANTHER" id="PTHR24177">
    <property type="entry name" value="CASKIN"/>
    <property type="match status" value="1"/>
</dbReference>